<dbReference type="InterPro" id="IPR050523">
    <property type="entry name" value="AKR_Detox_Biosynth"/>
</dbReference>
<evidence type="ECO:0000313" key="3">
    <source>
        <dbReference type="Proteomes" id="UP000221653"/>
    </source>
</evidence>
<dbReference type="STRING" id="1724.GCA_001044175_00865"/>
<dbReference type="InterPro" id="IPR036812">
    <property type="entry name" value="NAD(P)_OxRdtase_dom_sf"/>
</dbReference>
<feature type="domain" description="NADP-dependent oxidoreductase" evidence="1">
    <location>
        <begin position="18"/>
        <end position="310"/>
    </location>
</feature>
<protein>
    <submittedName>
        <fullName evidence="2">Aryl-alcohol dehydrogenase-like predicted oxidoreductase</fullName>
    </submittedName>
</protein>
<dbReference type="SUPFAM" id="SSF51430">
    <property type="entry name" value="NAD(P)-linked oxidoreductase"/>
    <property type="match status" value="1"/>
</dbReference>
<dbReference type="Pfam" id="PF00248">
    <property type="entry name" value="Aldo_ket_red"/>
    <property type="match status" value="1"/>
</dbReference>
<comment type="caution">
    <text evidence="2">The sequence shown here is derived from an EMBL/GenBank/DDBJ whole genome shotgun (WGS) entry which is preliminary data.</text>
</comment>
<dbReference type="Proteomes" id="UP000221653">
    <property type="component" value="Unassembled WGS sequence"/>
</dbReference>
<dbReference type="AlphaFoldDB" id="A0A2A9DQA4"/>
<name>A0A2A9DQA4_9CORY</name>
<organism evidence="2 3">
    <name type="scientific">Corynebacterium renale</name>
    <dbReference type="NCBI Taxonomy" id="1724"/>
    <lineage>
        <taxon>Bacteria</taxon>
        <taxon>Bacillati</taxon>
        <taxon>Actinomycetota</taxon>
        <taxon>Actinomycetes</taxon>
        <taxon>Mycobacteriales</taxon>
        <taxon>Corynebacteriaceae</taxon>
        <taxon>Corynebacterium</taxon>
    </lineage>
</organism>
<dbReference type="EMBL" id="PDJF01000001">
    <property type="protein sequence ID" value="PFG28878.1"/>
    <property type="molecule type" value="Genomic_DNA"/>
</dbReference>
<dbReference type="PANTHER" id="PTHR43364:SF6">
    <property type="entry name" value="OXIDOREDUCTASE-RELATED"/>
    <property type="match status" value="1"/>
</dbReference>
<sequence length="316" mass="34997">MTISSRVSIPNTDLSVYPLVLGANTFGWTSPRDECFQVMDEYWQHGGNFIDTADSYSHWAPGNKGGESEQLIGEWIAHRGKRNVIVATKSGGLEGVKGRSRKATTEAVEGSLKRLQMESIDLFYYHHDDESVSIDEQVSIAIDLINEGKIRYLGLSNYSPERMREFFQKSRGTKAQPVAIQPHYNLLHRRDAERDYMPIAHAHEAAVFPYFALAAGVLTGKYSKRSDLEGKAREGMAAQYLEPGAQPVIQAVREVAQNRGLEPATVALCWIRAQGAEAPIASVSRPEQLPALIASVGYDLNPRELAFLNEASNTFA</sequence>
<evidence type="ECO:0000259" key="1">
    <source>
        <dbReference type="Pfam" id="PF00248"/>
    </source>
</evidence>
<keyword evidence="3" id="KW-1185">Reference proteome</keyword>
<gene>
    <name evidence="2" type="ORF">ATK06_2007</name>
</gene>
<dbReference type="InterPro" id="IPR023210">
    <property type="entry name" value="NADP_OxRdtase_dom"/>
</dbReference>
<evidence type="ECO:0000313" key="2">
    <source>
        <dbReference type="EMBL" id="PFG28878.1"/>
    </source>
</evidence>
<reference evidence="2 3" key="1">
    <citation type="submission" date="2017-10" db="EMBL/GenBank/DDBJ databases">
        <title>Sequencing the genomes of 1000 actinobacteria strains.</title>
        <authorList>
            <person name="Klenk H.-P."/>
        </authorList>
    </citation>
    <scope>NUCLEOTIDE SEQUENCE [LARGE SCALE GENOMIC DNA]</scope>
    <source>
        <strain evidence="2 3">DSM 20688</strain>
    </source>
</reference>
<dbReference type="GO" id="GO:0005829">
    <property type="term" value="C:cytosol"/>
    <property type="evidence" value="ECO:0007669"/>
    <property type="project" value="TreeGrafter"/>
</dbReference>
<accession>A0A2A9DQA4</accession>
<proteinExistence type="predicted"/>
<dbReference type="Gene3D" id="3.20.20.100">
    <property type="entry name" value="NADP-dependent oxidoreductase domain"/>
    <property type="match status" value="1"/>
</dbReference>
<dbReference type="PANTHER" id="PTHR43364">
    <property type="entry name" value="NADH-SPECIFIC METHYLGLYOXAL REDUCTASE-RELATED"/>
    <property type="match status" value="1"/>
</dbReference>